<dbReference type="EnsemblPlants" id="MELO3C034489.2.1">
    <property type="protein sequence ID" value="MELO3C034489.2.1"/>
    <property type="gene ID" value="MELO3C034489.2"/>
</dbReference>
<sequence length="211" mass="24644">MTVYLKHVNIATKRVARDLDWTHLCDRWEQEDFMSRSEANTNARFKLPFTHRDDTATFLRHKQKKWSGHVKGQSWSPRLKNARNEAIQQSIKEINTQIAHLQSIVKSQQATIEAILIRLTCQEAISNIEWSSEQSNDSEHTLTHAPPPSFFLIAWLSNLEFESEACFSMFIVTQYELGYLDLMHKWSSIRDVKFNFDGNRSGFFIMQTSDT</sequence>
<protein>
    <recommendedName>
        <fullName evidence="2">CACTA en-spm transposon protein</fullName>
    </recommendedName>
</protein>
<dbReference type="Gramene" id="MELO3C034489.2.1">
    <property type="protein sequence ID" value="MELO3C034489.2.1"/>
    <property type="gene ID" value="MELO3C034489.2"/>
</dbReference>
<organism evidence="1">
    <name type="scientific">Cucumis melo</name>
    <name type="common">Muskmelon</name>
    <dbReference type="NCBI Taxonomy" id="3656"/>
    <lineage>
        <taxon>Eukaryota</taxon>
        <taxon>Viridiplantae</taxon>
        <taxon>Streptophyta</taxon>
        <taxon>Embryophyta</taxon>
        <taxon>Tracheophyta</taxon>
        <taxon>Spermatophyta</taxon>
        <taxon>Magnoliopsida</taxon>
        <taxon>eudicotyledons</taxon>
        <taxon>Gunneridae</taxon>
        <taxon>Pentapetalae</taxon>
        <taxon>rosids</taxon>
        <taxon>fabids</taxon>
        <taxon>Cucurbitales</taxon>
        <taxon>Cucurbitaceae</taxon>
        <taxon>Benincaseae</taxon>
        <taxon>Cucumis</taxon>
    </lineage>
</organism>
<dbReference type="AlphaFoldDB" id="A0A9I9EJ75"/>
<name>A0A9I9EJ75_CUCME</name>
<evidence type="ECO:0008006" key="2">
    <source>
        <dbReference type="Google" id="ProtNLM"/>
    </source>
</evidence>
<evidence type="ECO:0000313" key="1">
    <source>
        <dbReference type="EnsemblPlants" id="MELO3C034489.2.1"/>
    </source>
</evidence>
<reference evidence="1" key="1">
    <citation type="submission" date="2023-03" db="UniProtKB">
        <authorList>
            <consortium name="EnsemblPlants"/>
        </authorList>
    </citation>
    <scope>IDENTIFICATION</scope>
</reference>
<accession>A0A9I9EJ75</accession>
<proteinExistence type="predicted"/>